<evidence type="ECO:0000256" key="10">
    <source>
        <dbReference type="ARBA" id="ARBA00022777"/>
    </source>
</evidence>
<dbReference type="STRING" id="1169540.A0A0G4ERM3"/>
<dbReference type="Pfam" id="PF00485">
    <property type="entry name" value="PRK"/>
    <property type="match status" value="1"/>
</dbReference>
<dbReference type="NCBIfam" id="NF005655">
    <property type="entry name" value="PRK07429.1"/>
    <property type="match status" value="1"/>
</dbReference>
<keyword evidence="13" id="KW-1015">Disulfide bond</keyword>
<evidence type="ECO:0000256" key="5">
    <source>
        <dbReference type="ARBA" id="ARBA00022531"/>
    </source>
</evidence>
<dbReference type="EMBL" id="CDMY01000296">
    <property type="protein sequence ID" value="CEM00684.1"/>
    <property type="molecule type" value="Genomic_DNA"/>
</dbReference>
<evidence type="ECO:0000256" key="11">
    <source>
        <dbReference type="ARBA" id="ARBA00022840"/>
    </source>
</evidence>
<accession>A0A0G4ERM3</accession>
<evidence type="ECO:0000313" key="18">
    <source>
        <dbReference type="EMBL" id="CEM00684.1"/>
    </source>
</evidence>
<keyword evidence="16" id="KW-0732">Signal</keyword>
<dbReference type="Proteomes" id="UP000041254">
    <property type="component" value="Unassembled WGS sequence"/>
</dbReference>
<feature type="signal peptide" evidence="16">
    <location>
        <begin position="1"/>
        <end position="18"/>
    </location>
</feature>
<dbReference type="InterPro" id="IPR027417">
    <property type="entry name" value="P-loop_NTPase"/>
</dbReference>
<dbReference type="PANTHER" id="PTHR10285">
    <property type="entry name" value="URIDINE KINASE"/>
    <property type="match status" value="1"/>
</dbReference>
<comment type="subcellular location">
    <subcellularLocation>
        <location evidence="1">Plastid</location>
        <location evidence="1">Chloroplast</location>
    </subcellularLocation>
</comment>
<keyword evidence="12" id="KW-0809">Transit peptide</keyword>
<evidence type="ECO:0000256" key="12">
    <source>
        <dbReference type="ARBA" id="ARBA00022946"/>
    </source>
</evidence>
<organism evidence="18 19">
    <name type="scientific">Vitrella brassicaformis (strain CCMP3155)</name>
    <dbReference type="NCBI Taxonomy" id="1169540"/>
    <lineage>
        <taxon>Eukaryota</taxon>
        <taxon>Sar</taxon>
        <taxon>Alveolata</taxon>
        <taxon>Colpodellida</taxon>
        <taxon>Vitrellaceae</taxon>
        <taxon>Vitrella</taxon>
    </lineage>
</organism>
<comment type="similarity">
    <text evidence="3 15">Belongs to the phosphoribulokinase family.</text>
</comment>
<evidence type="ECO:0000313" key="19">
    <source>
        <dbReference type="Proteomes" id="UP000041254"/>
    </source>
</evidence>
<evidence type="ECO:0000256" key="4">
    <source>
        <dbReference type="ARBA" id="ARBA00022528"/>
    </source>
</evidence>
<dbReference type="GO" id="GO:0009507">
    <property type="term" value="C:chloroplast"/>
    <property type="evidence" value="ECO:0007669"/>
    <property type="project" value="UniProtKB-SubCell"/>
</dbReference>
<evidence type="ECO:0000256" key="14">
    <source>
        <dbReference type="ARBA" id="ARBA00047663"/>
    </source>
</evidence>
<evidence type="ECO:0000256" key="7">
    <source>
        <dbReference type="ARBA" id="ARBA00022640"/>
    </source>
</evidence>
<evidence type="ECO:0000256" key="6">
    <source>
        <dbReference type="ARBA" id="ARBA00022567"/>
    </source>
</evidence>
<evidence type="ECO:0000256" key="2">
    <source>
        <dbReference type="ARBA" id="ARBA00005215"/>
    </source>
</evidence>
<evidence type="ECO:0000256" key="8">
    <source>
        <dbReference type="ARBA" id="ARBA00022679"/>
    </source>
</evidence>
<sequence length="437" mass="47486">MKSLVCVVLSLCVCSAIAATLRSSKQSPSTGFAAPVLTPPKAANALSKRLDNSFVNPVTLVGESSPRSGYGVYDGPRMSLPPGEKPVVIGVAADSGCGKSTFMRRVTQIFGGKNVGLLPIGRETNTLVSDIATIICLDDYHSLDRKGRAETGLSALDPKANNFDLMYEQVKAIKEGTTVEKPIYNHITGELDPAETIEPSPIFIVEGLHPIYDSRVKDLVDFSVYLDITDDVKFAWKIQRDMEERGHSLESIQKSIESRKPDFAAYVEPQKKEADIVIQVLPSSLVDDPKGKYLKVRLIQRLGVENFTPVELFESGADVDGFAPSKTSVPQSTIGLKIKQYSEDWFGHPARVLEMDGEYDDVSSLAAIEKFLVNAGEKSSAEVVSAMEKVKDAPGSLNGTGFLQTLCALKIREVYEKIQGETVEELLKKVEAVPAAA</sequence>
<dbReference type="InParanoid" id="A0A0G4ERM3"/>
<keyword evidence="7" id="KW-0934">Plastid</keyword>
<feature type="chain" id="PRO_5005187517" description="Phosphoribulokinase" evidence="16">
    <location>
        <begin position="19"/>
        <end position="437"/>
    </location>
</feature>
<dbReference type="GO" id="GO:0005524">
    <property type="term" value="F:ATP binding"/>
    <property type="evidence" value="ECO:0007669"/>
    <property type="project" value="UniProtKB-KW"/>
</dbReference>
<keyword evidence="11" id="KW-0067">ATP-binding</keyword>
<dbReference type="InterPro" id="IPR006082">
    <property type="entry name" value="PRK"/>
</dbReference>
<evidence type="ECO:0000256" key="16">
    <source>
        <dbReference type="SAM" id="SignalP"/>
    </source>
</evidence>
<comment type="pathway">
    <text evidence="2">Carbohydrate biosynthesis; Calvin cycle.</text>
</comment>
<dbReference type="GO" id="GO:0019253">
    <property type="term" value="P:reductive pentose-phosphate cycle"/>
    <property type="evidence" value="ECO:0007669"/>
    <property type="project" value="UniProtKB-UniPathway"/>
</dbReference>
<keyword evidence="6" id="KW-0113">Calvin cycle</keyword>
<keyword evidence="8" id="KW-0808">Transferase</keyword>
<dbReference type="SUPFAM" id="SSF52540">
    <property type="entry name" value="P-loop containing nucleoside triphosphate hydrolases"/>
    <property type="match status" value="1"/>
</dbReference>
<evidence type="ECO:0000256" key="1">
    <source>
        <dbReference type="ARBA" id="ARBA00004229"/>
    </source>
</evidence>
<keyword evidence="10" id="KW-0418">Kinase</keyword>
<gene>
    <name evidence="18" type="ORF">Vbra_2429</name>
</gene>
<protein>
    <recommendedName>
        <fullName evidence="15">Phosphoribulokinase</fullName>
        <ecNumber evidence="15">2.7.1.19</ecNumber>
    </recommendedName>
</protein>
<keyword evidence="4" id="KW-0150">Chloroplast</keyword>
<dbReference type="OrthoDB" id="409819at2759"/>
<comment type="catalytic activity">
    <reaction evidence="14 15">
        <text>D-ribulose 5-phosphate + ATP = D-ribulose 1,5-bisphosphate + ADP + H(+)</text>
        <dbReference type="Rhea" id="RHEA:19365"/>
        <dbReference type="ChEBI" id="CHEBI:15378"/>
        <dbReference type="ChEBI" id="CHEBI:30616"/>
        <dbReference type="ChEBI" id="CHEBI:57870"/>
        <dbReference type="ChEBI" id="CHEBI:58121"/>
        <dbReference type="ChEBI" id="CHEBI:456216"/>
        <dbReference type="EC" id="2.7.1.19"/>
    </reaction>
</comment>
<dbReference type="OMA" id="GLKMRAT"/>
<keyword evidence="19" id="KW-1185">Reference proteome</keyword>
<proteinExistence type="inferred from homology"/>
<dbReference type="AlphaFoldDB" id="A0A0G4ERM3"/>
<dbReference type="CDD" id="cd02026">
    <property type="entry name" value="PRK"/>
    <property type="match status" value="1"/>
</dbReference>
<keyword evidence="5" id="KW-0602">Photosynthesis</keyword>
<dbReference type="PRINTS" id="PR00478">
    <property type="entry name" value="PHRIBLKINASE"/>
</dbReference>
<dbReference type="GO" id="GO:0042803">
    <property type="term" value="F:protein homodimerization activity"/>
    <property type="evidence" value="ECO:0007669"/>
    <property type="project" value="UniProtKB-ARBA"/>
</dbReference>
<reference evidence="18 19" key="1">
    <citation type="submission" date="2014-11" db="EMBL/GenBank/DDBJ databases">
        <authorList>
            <person name="Zhu J."/>
            <person name="Qi W."/>
            <person name="Song R."/>
        </authorList>
    </citation>
    <scope>NUCLEOTIDE SEQUENCE [LARGE SCALE GENOMIC DNA]</scope>
</reference>
<evidence type="ECO:0000256" key="15">
    <source>
        <dbReference type="RuleBase" id="RU004082"/>
    </source>
</evidence>
<evidence type="ECO:0000256" key="13">
    <source>
        <dbReference type="ARBA" id="ARBA00023157"/>
    </source>
</evidence>
<dbReference type="InterPro" id="IPR006083">
    <property type="entry name" value="PRK/URK"/>
</dbReference>
<dbReference type="GO" id="GO:0008974">
    <property type="term" value="F:phosphoribulokinase activity"/>
    <property type="evidence" value="ECO:0007669"/>
    <property type="project" value="UniProtKB-EC"/>
</dbReference>
<dbReference type="VEuPathDB" id="CryptoDB:Vbra_2429"/>
<dbReference type="UniPathway" id="UPA00116"/>
<evidence type="ECO:0000256" key="3">
    <source>
        <dbReference type="ARBA" id="ARBA00009719"/>
    </source>
</evidence>
<dbReference type="PROSITE" id="PS00567">
    <property type="entry name" value="PHOSPHORIBULOKINASE"/>
    <property type="match status" value="1"/>
</dbReference>
<evidence type="ECO:0000256" key="9">
    <source>
        <dbReference type="ARBA" id="ARBA00022741"/>
    </source>
</evidence>
<name>A0A0G4ERM3_VITBC</name>
<dbReference type="EC" id="2.7.1.19" evidence="15"/>
<feature type="domain" description="Phosphoribulokinase/uridine kinase" evidence="17">
    <location>
        <begin position="88"/>
        <end position="286"/>
    </location>
</feature>
<dbReference type="Gene3D" id="3.40.50.300">
    <property type="entry name" value="P-loop containing nucleotide triphosphate hydrolases"/>
    <property type="match status" value="1"/>
</dbReference>
<dbReference type="FunFam" id="3.40.50.300:FF:000619">
    <property type="entry name" value="Phosphoribulokinase"/>
    <property type="match status" value="1"/>
</dbReference>
<keyword evidence="9" id="KW-0547">Nucleotide-binding</keyword>
<evidence type="ECO:0000259" key="17">
    <source>
        <dbReference type="Pfam" id="PF00485"/>
    </source>
</evidence>